<feature type="transmembrane region" description="Helical" evidence="7">
    <location>
        <begin position="230"/>
        <end position="252"/>
    </location>
</feature>
<dbReference type="InterPro" id="IPR036259">
    <property type="entry name" value="MFS_trans_sf"/>
</dbReference>
<keyword evidence="9" id="KW-1185">Reference proteome</keyword>
<organism evidence="8 9">
    <name type="scientific">Hyaloscypha bicolor E</name>
    <dbReference type="NCBI Taxonomy" id="1095630"/>
    <lineage>
        <taxon>Eukaryota</taxon>
        <taxon>Fungi</taxon>
        <taxon>Dikarya</taxon>
        <taxon>Ascomycota</taxon>
        <taxon>Pezizomycotina</taxon>
        <taxon>Leotiomycetes</taxon>
        <taxon>Helotiales</taxon>
        <taxon>Hyaloscyphaceae</taxon>
        <taxon>Hyaloscypha</taxon>
        <taxon>Hyaloscypha bicolor</taxon>
    </lineage>
</organism>
<feature type="transmembrane region" description="Helical" evidence="7">
    <location>
        <begin position="445"/>
        <end position="465"/>
    </location>
</feature>
<gene>
    <name evidence="8" type="ORF">K444DRAFT_652778</name>
</gene>
<evidence type="ECO:0000313" key="9">
    <source>
        <dbReference type="Proteomes" id="UP000235371"/>
    </source>
</evidence>
<accession>A0A2J6T9Z0</accession>
<protein>
    <submittedName>
        <fullName evidence="8">Major facilitator superfamily transporter</fullName>
    </submittedName>
</protein>
<evidence type="ECO:0000256" key="7">
    <source>
        <dbReference type="SAM" id="Phobius"/>
    </source>
</evidence>
<dbReference type="GO" id="GO:0022857">
    <property type="term" value="F:transmembrane transporter activity"/>
    <property type="evidence" value="ECO:0007669"/>
    <property type="project" value="InterPro"/>
</dbReference>
<feature type="transmembrane region" description="Helical" evidence="7">
    <location>
        <begin position="367"/>
        <end position="388"/>
    </location>
</feature>
<feature type="transmembrane region" description="Helical" evidence="7">
    <location>
        <begin position="332"/>
        <end position="355"/>
    </location>
</feature>
<evidence type="ECO:0000313" key="8">
    <source>
        <dbReference type="EMBL" id="PMD59829.1"/>
    </source>
</evidence>
<evidence type="ECO:0000256" key="4">
    <source>
        <dbReference type="ARBA" id="ARBA00022989"/>
    </source>
</evidence>
<sequence>MNSLRASSSKSAGTGSIMLLSWLSQDATDHDQDEQDEASVALLPKISDDKLPRGGIFQKNSEDDIGSLAIESKKLPCYFIKNLDQTNIANAYVSGMKEALSMTSNEINLIDVAWTTGYVLGQLPSQFILTKVRPSVWIPSCEVVWTLLTFSLAGATTTRQVIGIRFFVGLVESIFYPAAHFLIGSWYNPSELGKRACVFHAPAVAAGMFSGYLQAAVYQGLDGVLGKTGWRWLFVMDALISLPICLAGFYMIPDLPENTVAFYLTEEDAKLARRRMNAVGRAPRKTLGWSILGRVFTRWHVYSLTLLYIIFINTSPSSSVNPFALWLKDQGYPVSQINTIPTGAGAIQLVTTIFFAMLSDFLRDRPLVMSLSTSIGFFSALCLAIWNIPNGLKWLAFFIHKAAVPFGPLRAVVLRVMNASGYAVNAWLPLLTYPVVDAPRFRRGFTYSTLAFLAQFGVTGLVTFLRRRDKKNGKGDEEMEDMGACE</sequence>
<dbReference type="PANTHER" id="PTHR43791">
    <property type="entry name" value="PERMEASE-RELATED"/>
    <property type="match status" value="1"/>
</dbReference>
<evidence type="ECO:0000256" key="2">
    <source>
        <dbReference type="ARBA" id="ARBA00022448"/>
    </source>
</evidence>
<comment type="subcellular location">
    <subcellularLocation>
        <location evidence="1">Membrane</location>
        <topology evidence="1">Multi-pass membrane protein</topology>
    </subcellularLocation>
</comment>
<name>A0A2J6T9Z0_9HELO</name>
<dbReference type="GO" id="GO:0016020">
    <property type="term" value="C:membrane"/>
    <property type="evidence" value="ECO:0007669"/>
    <property type="project" value="UniProtKB-SubCell"/>
</dbReference>
<dbReference type="EMBL" id="KZ613803">
    <property type="protein sequence ID" value="PMD59829.1"/>
    <property type="molecule type" value="Genomic_DNA"/>
</dbReference>
<evidence type="ECO:0000256" key="5">
    <source>
        <dbReference type="ARBA" id="ARBA00023136"/>
    </source>
</evidence>
<keyword evidence="3 7" id="KW-0812">Transmembrane</keyword>
<dbReference type="FunFam" id="1.20.1250.20:FF:000065">
    <property type="entry name" value="Putative MFS pantothenate transporter"/>
    <property type="match status" value="1"/>
</dbReference>
<keyword evidence="2" id="KW-0813">Transport</keyword>
<dbReference type="OrthoDB" id="3639251at2759"/>
<evidence type="ECO:0000256" key="6">
    <source>
        <dbReference type="ARBA" id="ARBA00037968"/>
    </source>
</evidence>
<dbReference type="AlphaFoldDB" id="A0A2J6T9Z0"/>
<keyword evidence="5 7" id="KW-0472">Membrane</keyword>
<feature type="transmembrane region" description="Helical" evidence="7">
    <location>
        <begin position="196"/>
        <end position="218"/>
    </location>
</feature>
<dbReference type="Pfam" id="PF07690">
    <property type="entry name" value="MFS_1"/>
    <property type="match status" value="1"/>
</dbReference>
<proteinExistence type="inferred from homology"/>
<keyword evidence="4 7" id="KW-1133">Transmembrane helix</keyword>
<dbReference type="Gene3D" id="1.20.1250.20">
    <property type="entry name" value="MFS general substrate transporter like domains"/>
    <property type="match status" value="1"/>
</dbReference>
<dbReference type="GeneID" id="36593907"/>
<dbReference type="PANTHER" id="PTHR43791:SF39">
    <property type="entry name" value="TRANSPORTER LIZ1_SEO1, PUTATIVE (AFU_ORTHOLOGUE AFUA_3G00980)-RELATED"/>
    <property type="match status" value="1"/>
</dbReference>
<comment type="similarity">
    <text evidence="6">Belongs to the major facilitator superfamily. Allantoate permease family.</text>
</comment>
<evidence type="ECO:0000256" key="1">
    <source>
        <dbReference type="ARBA" id="ARBA00004141"/>
    </source>
</evidence>
<dbReference type="InterPro" id="IPR011701">
    <property type="entry name" value="MFS"/>
</dbReference>
<dbReference type="Proteomes" id="UP000235371">
    <property type="component" value="Unassembled WGS sequence"/>
</dbReference>
<dbReference type="SUPFAM" id="SSF103473">
    <property type="entry name" value="MFS general substrate transporter"/>
    <property type="match status" value="1"/>
</dbReference>
<evidence type="ECO:0000256" key="3">
    <source>
        <dbReference type="ARBA" id="ARBA00022692"/>
    </source>
</evidence>
<dbReference type="InParanoid" id="A0A2J6T9Z0"/>
<feature type="transmembrane region" description="Helical" evidence="7">
    <location>
        <begin position="162"/>
        <end position="184"/>
    </location>
</feature>
<reference evidence="8 9" key="1">
    <citation type="submission" date="2016-04" db="EMBL/GenBank/DDBJ databases">
        <title>A degradative enzymes factory behind the ericoid mycorrhizal symbiosis.</title>
        <authorList>
            <consortium name="DOE Joint Genome Institute"/>
            <person name="Martino E."/>
            <person name="Morin E."/>
            <person name="Grelet G."/>
            <person name="Kuo A."/>
            <person name="Kohler A."/>
            <person name="Daghino S."/>
            <person name="Barry K."/>
            <person name="Choi C."/>
            <person name="Cichocki N."/>
            <person name="Clum A."/>
            <person name="Copeland A."/>
            <person name="Hainaut M."/>
            <person name="Haridas S."/>
            <person name="Labutti K."/>
            <person name="Lindquist E."/>
            <person name="Lipzen A."/>
            <person name="Khouja H.-R."/>
            <person name="Murat C."/>
            <person name="Ohm R."/>
            <person name="Olson A."/>
            <person name="Spatafora J."/>
            <person name="Veneault-Fourrey C."/>
            <person name="Henrissat B."/>
            <person name="Grigoriev I."/>
            <person name="Martin F."/>
            <person name="Perotto S."/>
        </authorList>
    </citation>
    <scope>NUCLEOTIDE SEQUENCE [LARGE SCALE GENOMIC DNA]</scope>
    <source>
        <strain evidence="8 9">E</strain>
    </source>
</reference>
<dbReference type="RefSeq" id="XP_024736733.1">
    <property type="nucleotide sequence ID" value="XM_024885830.1"/>
</dbReference>